<dbReference type="Proteomes" id="UP000036334">
    <property type="component" value="Unassembled WGS sequence"/>
</dbReference>
<evidence type="ECO:0000256" key="1">
    <source>
        <dbReference type="SAM" id="MobiDB-lite"/>
    </source>
</evidence>
<sequence>MLLLTTTNAELTAKLARLEHLLSQQQQQFVDAAVTPPPVKQQRGGGSVRKRGKQSGAAGSYLDWTANPDD</sequence>
<evidence type="ECO:0000313" key="3">
    <source>
        <dbReference type="Proteomes" id="UP000036334"/>
    </source>
</evidence>
<keyword evidence="3" id="KW-1185">Reference proteome</keyword>
<dbReference type="AlphaFoldDB" id="A0A0I9ZAS4"/>
<feature type="region of interest" description="Disordered" evidence="1">
    <location>
        <begin position="32"/>
        <end position="70"/>
    </location>
</feature>
<dbReference type="RefSeq" id="WP_047314739.1">
    <property type="nucleotide sequence ID" value="NZ_LDPQ01000007.1"/>
</dbReference>
<evidence type="ECO:0000313" key="2">
    <source>
        <dbReference type="EMBL" id="KLO36436.1"/>
    </source>
</evidence>
<reference evidence="2 3" key="1">
    <citation type="submission" date="2015-05" db="EMBL/GenBank/DDBJ databases">
        <title>Genome sequence of Mycobacterium haemophilum.</title>
        <authorList>
            <person name="Greninger A.L."/>
            <person name="Cunningham G."/>
            <person name="Miller S."/>
        </authorList>
    </citation>
    <scope>NUCLEOTIDE SEQUENCE [LARGE SCALE GENOMIC DNA]</scope>
    <source>
        <strain evidence="3">UC1</strain>
    </source>
</reference>
<protein>
    <submittedName>
        <fullName evidence="2">Uncharacterized protein</fullName>
    </submittedName>
</protein>
<organism evidence="2 3">
    <name type="scientific">Mycobacterium haemophilum</name>
    <dbReference type="NCBI Taxonomy" id="29311"/>
    <lineage>
        <taxon>Bacteria</taxon>
        <taxon>Bacillati</taxon>
        <taxon>Actinomycetota</taxon>
        <taxon>Actinomycetes</taxon>
        <taxon>Mycobacteriales</taxon>
        <taxon>Mycobacteriaceae</taxon>
        <taxon>Mycobacterium</taxon>
    </lineage>
</organism>
<name>A0A0I9ZAS4_9MYCO</name>
<dbReference type="PATRIC" id="fig|29311.18.peg.4162"/>
<proteinExistence type="predicted"/>
<dbReference type="EMBL" id="LDPR01000009">
    <property type="protein sequence ID" value="KLO36436.1"/>
    <property type="molecule type" value="Genomic_DNA"/>
</dbReference>
<comment type="caution">
    <text evidence="2">The sequence shown here is derived from an EMBL/GenBank/DDBJ whole genome shotgun (WGS) entry which is preliminary data.</text>
</comment>
<accession>A0A0I9ZAS4</accession>
<gene>
    <name evidence="2" type="ORF">ABH38_12850</name>
</gene>